<dbReference type="AlphaFoldDB" id="A0A8S1QTZ3"/>
<proteinExistence type="predicted"/>
<evidence type="ECO:0000313" key="1">
    <source>
        <dbReference type="EMBL" id="CAD8118682.1"/>
    </source>
</evidence>
<name>A0A8S1QTZ3_9CILI</name>
<evidence type="ECO:0000313" key="2">
    <source>
        <dbReference type="Proteomes" id="UP000692954"/>
    </source>
</evidence>
<dbReference type="OrthoDB" id="300536at2759"/>
<keyword evidence="2" id="KW-1185">Reference proteome</keyword>
<dbReference type="Proteomes" id="UP000692954">
    <property type="component" value="Unassembled WGS sequence"/>
</dbReference>
<gene>
    <name evidence="1" type="ORF">PSON_ATCC_30995.1.T1180076</name>
</gene>
<organism evidence="1 2">
    <name type="scientific">Paramecium sonneborni</name>
    <dbReference type="NCBI Taxonomy" id="65129"/>
    <lineage>
        <taxon>Eukaryota</taxon>
        <taxon>Sar</taxon>
        <taxon>Alveolata</taxon>
        <taxon>Ciliophora</taxon>
        <taxon>Intramacronucleata</taxon>
        <taxon>Oligohymenophorea</taxon>
        <taxon>Peniculida</taxon>
        <taxon>Parameciidae</taxon>
        <taxon>Paramecium</taxon>
    </lineage>
</organism>
<accession>A0A8S1QTZ3</accession>
<protein>
    <submittedName>
        <fullName evidence="1">Uncharacterized protein</fullName>
    </submittedName>
</protein>
<dbReference type="EMBL" id="CAJJDN010000118">
    <property type="protein sequence ID" value="CAD8118682.1"/>
    <property type="molecule type" value="Genomic_DNA"/>
</dbReference>
<comment type="caution">
    <text evidence="1">The sequence shown here is derived from an EMBL/GenBank/DDBJ whole genome shotgun (WGS) entry which is preliminary data.</text>
</comment>
<sequence>MEILSILKYSDTYYKEILEEFGKFKQYILNFLKNFEDFLLENIAFHIDITTISKEYSQFIEKEFNIFKFVNSIQNKYTIQKNDIQYSGIKKDLSQTKKELQNIYSTIQMFFETQLKSQELFSWKNVILEDENHHINIEKINKNEFRRSNLSNGRWLIQCIKILEYKNKYFTSNKVTFTINGSDIIFGIASLSQIKKHNFELQCDIPSAYFIRQDGVHFGFGLTEVQQDFDVPEFSSKKGQKVSMQLKNGQIILQNLITKAKEEYEIPKLYDDWCYIFGLRFQNDSIILEE</sequence>
<reference evidence="1" key="1">
    <citation type="submission" date="2021-01" db="EMBL/GenBank/DDBJ databases">
        <authorList>
            <consortium name="Genoscope - CEA"/>
            <person name="William W."/>
        </authorList>
    </citation>
    <scope>NUCLEOTIDE SEQUENCE</scope>
</reference>